<proteinExistence type="predicted"/>
<protein>
    <submittedName>
        <fullName evidence="2">Uncharacterized protein</fullName>
    </submittedName>
</protein>
<dbReference type="Gene3D" id="3.40.50.150">
    <property type="entry name" value="Vaccinia Virus protein VP39"/>
    <property type="match status" value="1"/>
</dbReference>
<gene>
    <name evidence="2" type="ORF">ZOSMA_377G00020</name>
</gene>
<sequence length="62" mass="7833">MRKLYSDFIDVGERQRIERLELFDEFEEWYMMQEHYCVAYAVNDSKVSRNFFSIKKKERKWI</sequence>
<dbReference type="Proteomes" id="UP000036987">
    <property type="component" value="Unassembled WGS sequence"/>
</dbReference>
<dbReference type="GO" id="GO:0008168">
    <property type="term" value="F:methyltransferase activity"/>
    <property type="evidence" value="ECO:0007669"/>
    <property type="project" value="InterPro"/>
</dbReference>
<dbReference type="PANTHER" id="PTHR13600:SF21">
    <property type="entry name" value="LEUCINE CARBOXYL METHYLTRANSFERASE 1"/>
    <property type="match status" value="1"/>
</dbReference>
<evidence type="ECO:0000313" key="2">
    <source>
        <dbReference type="EMBL" id="KMZ64291.1"/>
    </source>
</evidence>
<dbReference type="SUPFAM" id="SSF53335">
    <property type="entry name" value="S-adenosyl-L-methionine-dependent methyltransferases"/>
    <property type="match status" value="1"/>
</dbReference>
<evidence type="ECO:0000313" key="3">
    <source>
        <dbReference type="Proteomes" id="UP000036987"/>
    </source>
</evidence>
<dbReference type="InterPro" id="IPR029063">
    <property type="entry name" value="SAM-dependent_MTases_sf"/>
</dbReference>
<dbReference type="OrthoDB" id="1936747at2759"/>
<reference evidence="3" key="1">
    <citation type="journal article" date="2016" name="Nature">
        <title>The genome of the seagrass Zostera marina reveals angiosperm adaptation to the sea.</title>
        <authorList>
            <person name="Olsen J.L."/>
            <person name="Rouze P."/>
            <person name="Verhelst B."/>
            <person name="Lin Y.-C."/>
            <person name="Bayer T."/>
            <person name="Collen J."/>
            <person name="Dattolo E."/>
            <person name="De Paoli E."/>
            <person name="Dittami S."/>
            <person name="Maumus F."/>
            <person name="Michel G."/>
            <person name="Kersting A."/>
            <person name="Lauritano C."/>
            <person name="Lohaus R."/>
            <person name="Toepel M."/>
            <person name="Tonon T."/>
            <person name="Vanneste K."/>
            <person name="Amirebrahimi M."/>
            <person name="Brakel J."/>
            <person name="Bostroem C."/>
            <person name="Chovatia M."/>
            <person name="Grimwood J."/>
            <person name="Jenkins J.W."/>
            <person name="Jueterbock A."/>
            <person name="Mraz A."/>
            <person name="Stam W.T."/>
            <person name="Tice H."/>
            <person name="Bornberg-Bauer E."/>
            <person name="Green P.J."/>
            <person name="Pearson G.A."/>
            <person name="Procaccini G."/>
            <person name="Duarte C.M."/>
            <person name="Schmutz J."/>
            <person name="Reusch T.B.H."/>
            <person name="Van de Peer Y."/>
        </authorList>
    </citation>
    <scope>NUCLEOTIDE SEQUENCE [LARGE SCALE GENOMIC DNA]</scope>
    <source>
        <strain evidence="3">cv. Finnish</strain>
    </source>
</reference>
<accession>A0A0K9P5I7</accession>
<dbReference type="STRING" id="29655.A0A0K9P5I7"/>
<dbReference type="EMBL" id="LFYR01001168">
    <property type="protein sequence ID" value="KMZ64291.1"/>
    <property type="molecule type" value="Genomic_DNA"/>
</dbReference>
<evidence type="ECO:0000256" key="1">
    <source>
        <dbReference type="ARBA" id="ARBA00022691"/>
    </source>
</evidence>
<dbReference type="AlphaFoldDB" id="A0A0K9P5I7"/>
<comment type="caution">
    <text evidence="2">The sequence shown here is derived from an EMBL/GenBank/DDBJ whole genome shotgun (WGS) entry which is preliminary data.</text>
</comment>
<keyword evidence="1" id="KW-0949">S-adenosyl-L-methionine</keyword>
<dbReference type="PANTHER" id="PTHR13600">
    <property type="entry name" value="LEUCINE CARBOXYL METHYLTRANSFERASE"/>
    <property type="match status" value="1"/>
</dbReference>
<organism evidence="2 3">
    <name type="scientific">Zostera marina</name>
    <name type="common">Eelgrass</name>
    <dbReference type="NCBI Taxonomy" id="29655"/>
    <lineage>
        <taxon>Eukaryota</taxon>
        <taxon>Viridiplantae</taxon>
        <taxon>Streptophyta</taxon>
        <taxon>Embryophyta</taxon>
        <taxon>Tracheophyta</taxon>
        <taxon>Spermatophyta</taxon>
        <taxon>Magnoliopsida</taxon>
        <taxon>Liliopsida</taxon>
        <taxon>Zosteraceae</taxon>
        <taxon>Zostera</taxon>
    </lineage>
</organism>
<dbReference type="InterPro" id="IPR016651">
    <property type="entry name" value="LCMT1"/>
</dbReference>
<name>A0A0K9P5I7_ZOSMR</name>
<keyword evidence="3" id="KW-1185">Reference proteome</keyword>